<comment type="caution">
    <text evidence="1">The sequence shown here is derived from an EMBL/GenBank/DDBJ whole genome shotgun (WGS) entry which is preliminary data.</text>
</comment>
<reference evidence="1" key="1">
    <citation type="submission" date="2021-06" db="EMBL/GenBank/DDBJ databases">
        <authorList>
            <person name="Kallberg Y."/>
            <person name="Tangrot J."/>
            <person name="Rosling A."/>
        </authorList>
    </citation>
    <scope>NUCLEOTIDE SEQUENCE</scope>
    <source>
        <strain evidence="1">FL966</strain>
    </source>
</reference>
<sequence>MSSNITLPSFEKVKNKWGPDKVISFLESNQETLFLEDGDIKPFRDNRVPGSAFLRLNVDKLIAHPYNLHGGPAETIAELIEKIKGEEQVSRTSSVFPEDTIDKINIMYKHMTEEKVEVISLSTVNTKKFQAFLKFTGITIEYVKFTGNLPKKDIEPYEWSDYAENHLVQREEILKYFNKHLSPKLPTDIIILDVANDKDFLNIYDSSLLPFDIRGGTDLALVEEGYIKCKITKAGIRAVFEFKKVVEEHNAYQTILEMVAADLYVNDKIKVFGVLTDLKSLWNIYWVANEKRIKAVTFSHRLKALEFIAQMASDLNGHSKTVHMLGLPRIERIKVQQLFNESAPDEDRMKDFYEEMNEDEIRRHEARKVGNFFFVINLASFITIFINQFIESADLINQEMPLNRSNVPKNILVTSLIGKMINTFNEDGYFKLMTTIKGAAVQSYLSYYKIYEQVAKEINADLF</sequence>
<dbReference type="EMBL" id="CAJVQA010022812">
    <property type="protein sequence ID" value="CAG8775604.1"/>
    <property type="molecule type" value="Genomic_DNA"/>
</dbReference>
<dbReference type="AlphaFoldDB" id="A0A9N9JCW4"/>
<gene>
    <name evidence="1" type="ORF">CPELLU_LOCUS16100</name>
</gene>
<dbReference type="OrthoDB" id="2431762at2759"/>
<protein>
    <submittedName>
        <fullName evidence="1">3819_t:CDS:1</fullName>
    </submittedName>
</protein>
<organism evidence="1 2">
    <name type="scientific">Cetraspora pellucida</name>
    <dbReference type="NCBI Taxonomy" id="1433469"/>
    <lineage>
        <taxon>Eukaryota</taxon>
        <taxon>Fungi</taxon>
        <taxon>Fungi incertae sedis</taxon>
        <taxon>Mucoromycota</taxon>
        <taxon>Glomeromycotina</taxon>
        <taxon>Glomeromycetes</taxon>
        <taxon>Diversisporales</taxon>
        <taxon>Gigasporaceae</taxon>
        <taxon>Cetraspora</taxon>
    </lineage>
</organism>
<feature type="non-terminal residue" evidence="1">
    <location>
        <position position="463"/>
    </location>
</feature>
<evidence type="ECO:0000313" key="1">
    <source>
        <dbReference type="EMBL" id="CAG8775604.1"/>
    </source>
</evidence>
<name>A0A9N9JCW4_9GLOM</name>
<dbReference type="SUPFAM" id="SSF47769">
    <property type="entry name" value="SAM/Pointed domain"/>
    <property type="match status" value="1"/>
</dbReference>
<dbReference type="Gene3D" id="1.10.150.50">
    <property type="entry name" value="Transcription Factor, Ets-1"/>
    <property type="match status" value="1"/>
</dbReference>
<accession>A0A9N9JCW4</accession>
<evidence type="ECO:0000313" key="2">
    <source>
        <dbReference type="Proteomes" id="UP000789759"/>
    </source>
</evidence>
<dbReference type="Proteomes" id="UP000789759">
    <property type="component" value="Unassembled WGS sequence"/>
</dbReference>
<keyword evidence="2" id="KW-1185">Reference proteome</keyword>
<dbReference type="InterPro" id="IPR013761">
    <property type="entry name" value="SAM/pointed_sf"/>
</dbReference>
<proteinExistence type="predicted"/>